<organism evidence="2 3">
    <name type="scientific">Pontibacter lucknowensis</name>
    <dbReference type="NCBI Taxonomy" id="1077936"/>
    <lineage>
        <taxon>Bacteria</taxon>
        <taxon>Pseudomonadati</taxon>
        <taxon>Bacteroidota</taxon>
        <taxon>Cytophagia</taxon>
        <taxon>Cytophagales</taxon>
        <taxon>Hymenobacteraceae</taxon>
        <taxon>Pontibacter</taxon>
    </lineage>
</organism>
<dbReference type="Proteomes" id="UP000185924">
    <property type="component" value="Unassembled WGS sequence"/>
</dbReference>
<feature type="chain" id="PRO_5013315049" description="PsbP C-terminal domain-containing protein" evidence="1">
    <location>
        <begin position="42"/>
        <end position="193"/>
    </location>
</feature>
<keyword evidence="3" id="KW-1185">Reference proteome</keyword>
<feature type="signal peptide" evidence="1">
    <location>
        <begin position="1"/>
        <end position="41"/>
    </location>
</feature>
<keyword evidence="1" id="KW-0732">Signal</keyword>
<evidence type="ECO:0000313" key="2">
    <source>
        <dbReference type="EMBL" id="SIR48897.1"/>
    </source>
</evidence>
<proteinExistence type="predicted"/>
<gene>
    <name evidence="2" type="ORF">SAMN05421545_3892</name>
</gene>
<evidence type="ECO:0000313" key="3">
    <source>
        <dbReference type="Proteomes" id="UP000185924"/>
    </source>
</evidence>
<dbReference type="AlphaFoldDB" id="A0A1N7BC32"/>
<sequence length="193" mass="22339">MQLPIFSYSSLYFYKLMQTFTPAKLLAFFLLLLGSYSAAHAQTQFAERKGGHSYSMEIPSYMVKTYELNDVASLQYFNKNKEAYTIVIEDSKEELELKGMRFENAADFLDSFAADYKKEEKRRKLSKAKVFESNGNHVAQSELKWTDEDGDFFMLITAVETKTHYYKVICWTLAANAPQLKEDFRQLSASIKD</sequence>
<evidence type="ECO:0008006" key="4">
    <source>
        <dbReference type="Google" id="ProtNLM"/>
    </source>
</evidence>
<reference evidence="3" key="1">
    <citation type="submission" date="2017-01" db="EMBL/GenBank/DDBJ databases">
        <authorList>
            <person name="Varghese N."/>
            <person name="Submissions S."/>
        </authorList>
    </citation>
    <scope>NUCLEOTIDE SEQUENCE [LARGE SCALE GENOMIC DNA]</scope>
    <source>
        <strain evidence="3">DM9</strain>
    </source>
</reference>
<protein>
    <recommendedName>
        <fullName evidence="4">PsbP C-terminal domain-containing protein</fullName>
    </recommendedName>
</protein>
<dbReference type="Gene3D" id="3.40.1000.10">
    <property type="entry name" value="Mog1/PsbP, alpha/beta/alpha sandwich"/>
    <property type="match status" value="1"/>
</dbReference>
<name>A0A1N7BC32_9BACT</name>
<dbReference type="EMBL" id="FTNM01000007">
    <property type="protein sequence ID" value="SIR48897.1"/>
    <property type="molecule type" value="Genomic_DNA"/>
</dbReference>
<dbReference type="STRING" id="1077936.SAMN05421545_3892"/>
<evidence type="ECO:0000256" key="1">
    <source>
        <dbReference type="SAM" id="SignalP"/>
    </source>
</evidence>
<accession>A0A1N7BC32</accession>